<accession>A0A7W4IEX0</accession>
<feature type="signal peptide" evidence="2">
    <location>
        <begin position="1"/>
        <end position="23"/>
    </location>
</feature>
<protein>
    <submittedName>
        <fullName evidence="3">Type IV secretion protein DotH</fullName>
    </submittedName>
</protein>
<feature type="region of interest" description="Disordered" evidence="1">
    <location>
        <begin position="21"/>
        <end position="43"/>
    </location>
</feature>
<evidence type="ECO:0000256" key="2">
    <source>
        <dbReference type="SAM" id="SignalP"/>
    </source>
</evidence>
<feature type="chain" id="PRO_5031361369" evidence="2">
    <location>
        <begin position="24"/>
        <end position="310"/>
    </location>
</feature>
<dbReference type="RefSeq" id="WP_182998430.1">
    <property type="nucleotide sequence ID" value="NZ_JABEQJ010000022.1"/>
</dbReference>
<evidence type="ECO:0000313" key="4">
    <source>
        <dbReference type="Proteomes" id="UP000589085"/>
    </source>
</evidence>
<keyword evidence="2" id="KW-0732">Signal</keyword>
<dbReference type="EMBL" id="JABEQJ010000022">
    <property type="protein sequence ID" value="MBB2161600.1"/>
    <property type="molecule type" value="Genomic_DNA"/>
</dbReference>
<dbReference type="Pfam" id="PF12293">
    <property type="entry name" value="T4BSS_DotH_IcmK"/>
    <property type="match status" value="1"/>
</dbReference>
<evidence type="ECO:0000256" key="1">
    <source>
        <dbReference type="SAM" id="MobiDB-lite"/>
    </source>
</evidence>
<dbReference type="Proteomes" id="UP000589085">
    <property type="component" value="Unassembled WGS sequence"/>
</dbReference>
<feature type="region of interest" description="Disordered" evidence="1">
    <location>
        <begin position="205"/>
        <end position="236"/>
    </location>
</feature>
<comment type="caution">
    <text evidence="3">The sequence shown here is derived from an EMBL/GenBank/DDBJ whole genome shotgun (WGS) entry which is preliminary data.</text>
</comment>
<sequence>MRHARAASIFALAAALCGSPSQAQEREEGRQAAPDPVYSGPPLTDEQIQGLYKRFDQGQSLLDHRDDPHMVGVPVSRSVTVTFRPGAPINIIQLARGFPTAITFLDQTGQPWPIAWDTNSNKAGECDIDGKMPNGNGGQRGVQVVGAHSCIPEKGSNVLMLQPESTYPKGGLDVTLQGAPKPVAFLWVTGPGRYDADLTVSVRSRGPRALPGAPPETPGPSLGSLQAFLDGTPPAEAEPLTVTGVSPDNLRAWKLGTHFYLQSRYDVQSPAPTASTREFDVNAYEMPAKSPIYLWVGGQPVPVSLAEIAP</sequence>
<reference evidence="3 4" key="1">
    <citation type="submission" date="2020-04" db="EMBL/GenBank/DDBJ databases">
        <title>Description of novel Gluconacetobacter.</title>
        <authorList>
            <person name="Sombolestani A."/>
        </authorList>
    </citation>
    <scope>NUCLEOTIDE SEQUENCE [LARGE SCALE GENOMIC DNA]</scope>
    <source>
        <strain evidence="3 4">LMG 19747</strain>
    </source>
</reference>
<organism evidence="3 4">
    <name type="scientific">Gluconacetobacter sacchari</name>
    <dbReference type="NCBI Taxonomy" id="92759"/>
    <lineage>
        <taxon>Bacteria</taxon>
        <taxon>Pseudomonadati</taxon>
        <taxon>Pseudomonadota</taxon>
        <taxon>Alphaproteobacteria</taxon>
        <taxon>Acetobacterales</taxon>
        <taxon>Acetobacteraceae</taxon>
        <taxon>Gluconacetobacter</taxon>
    </lineage>
</organism>
<evidence type="ECO:0000313" key="3">
    <source>
        <dbReference type="EMBL" id="MBB2161600.1"/>
    </source>
</evidence>
<proteinExistence type="predicted"/>
<dbReference type="InterPro" id="IPR022073">
    <property type="entry name" value="T4BSS_DotH_IcmK"/>
</dbReference>
<name>A0A7W4IEX0_9PROT</name>
<dbReference type="AlphaFoldDB" id="A0A7W4IEX0"/>
<gene>
    <name evidence="3" type="ORF">HLH48_15710</name>
</gene>